<gene>
    <name evidence="1" type="ORF">BCV70DRAFT_116468</name>
</gene>
<dbReference type="InParanoid" id="A0A317XLX1"/>
<keyword evidence="2" id="KW-1185">Reference proteome</keyword>
<evidence type="ECO:0000313" key="1">
    <source>
        <dbReference type="EMBL" id="PWY99304.1"/>
    </source>
</evidence>
<protein>
    <submittedName>
        <fullName evidence="1">Uncharacterized protein</fullName>
    </submittedName>
</protein>
<sequence length="83" mass="8864">MALPLPPPSPGCHLANQPTPFPHPALPCALATLTVLYVLLCSTTVIRSTPPPPSSDLRRVRACAPVFHFCPSIISPRSTRDPV</sequence>
<reference evidence="1 2" key="1">
    <citation type="journal article" date="2018" name="Mol. Biol. Evol.">
        <title>Broad Genomic Sampling Reveals a Smut Pathogenic Ancestry of the Fungal Clade Ustilaginomycotina.</title>
        <authorList>
            <person name="Kijpornyongpan T."/>
            <person name="Mondo S.J."/>
            <person name="Barry K."/>
            <person name="Sandor L."/>
            <person name="Lee J."/>
            <person name="Lipzen A."/>
            <person name="Pangilinan J."/>
            <person name="LaButti K."/>
            <person name="Hainaut M."/>
            <person name="Henrissat B."/>
            <person name="Grigoriev I.V."/>
            <person name="Spatafora J.W."/>
            <person name="Aime M.C."/>
        </authorList>
    </citation>
    <scope>NUCLEOTIDE SEQUENCE [LARGE SCALE GENOMIC DNA]</scope>
    <source>
        <strain evidence="1 2">MCA 3645</strain>
    </source>
</reference>
<evidence type="ECO:0000313" key="2">
    <source>
        <dbReference type="Proteomes" id="UP000246740"/>
    </source>
</evidence>
<organism evidence="1 2">
    <name type="scientific">Testicularia cyperi</name>
    <dbReference type="NCBI Taxonomy" id="1882483"/>
    <lineage>
        <taxon>Eukaryota</taxon>
        <taxon>Fungi</taxon>
        <taxon>Dikarya</taxon>
        <taxon>Basidiomycota</taxon>
        <taxon>Ustilaginomycotina</taxon>
        <taxon>Ustilaginomycetes</taxon>
        <taxon>Ustilaginales</taxon>
        <taxon>Anthracoideaceae</taxon>
        <taxon>Testicularia</taxon>
    </lineage>
</organism>
<dbReference type="Proteomes" id="UP000246740">
    <property type="component" value="Unassembled WGS sequence"/>
</dbReference>
<name>A0A317XLX1_9BASI</name>
<proteinExistence type="predicted"/>
<accession>A0A317XLX1</accession>
<dbReference type="EMBL" id="KZ819195">
    <property type="protein sequence ID" value="PWY99304.1"/>
    <property type="molecule type" value="Genomic_DNA"/>
</dbReference>
<dbReference type="AlphaFoldDB" id="A0A317XLX1"/>